<dbReference type="InterPro" id="IPR001792">
    <property type="entry name" value="Acylphosphatase-like_dom"/>
</dbReference>
<feature type="active site" evidence="5">
    <location>
        <position position="51"/>
    </location>
</feature>
<evidence type="ECO:0000256" key="1">
    <source>
        <dbReference type="ARBA" id="ARBA00005614"/>
    </source>
</evidence>
<name>A0ABS9TLQ5_9PSEU</name>
<dbReference type="InterPro" id="IPR036046">
    <property type="entry name" value="Acylphosphatase-like_dom_sf"/>
</dbReference>
<dbReference type="Gene3D" id="3.30.70.100">
    <property type="match status" value="1"/>
</dbReference>
<evidence type="ECO:0000259" key="7">
    <source>
        <dbReference type="PROSITE" id="PS51160"/>
    </source>
</evidence>
<evidence type="ECO:0000313" key="8">
    <source>
        <dbReference type="EMBL" id="MCH6169343.1"/>
    </source>
</evidence>
<dbReference type="GO" id="GO:0003998">
    <property type="term" value="F:acylphosphatase activity"/>
    <property type="evidence" value="ECO:0007669"/>
    <property type="project" value="UniProtKB-EC"/>
</dbReference>
<feature type="active site" evidence="5">
    <location>
        <position position="33"/>
    </location>
</feature>
<gene>
    <name evidence="8" type="ORF">MMF94_26900</name>
</gene>
<dbReference type="PANTHER" id="PTHR47268:SF4">
    <property type="entry name" value="ACYLPHOSPHATASE"/>
    <property type="match status" value="1"/>
</dbReference>
<dbReference type="InterPro" id="IPR020456">
    <property type="entry name" value="Acylphosphatase"/>
</dbReference>
<evidence type="ECO:0000313" key="9">
    <source>
        <dbReference type="Proteomes" id="UP001299970"/>
    </source>
</evidence>
<evidence type="ECO:0000256" key="6">
    <source>
        <dbReference type="RuleBase" id="RU004168"/>
    </source>
</evidence>
<dbReference type="PROSITE" id="PS00150">
    <property type="entry name" value="ACYLPHOSPHATASE_1"/>
    <property type="match status" value="1"/>
</dbReference>
<dbReference type="Proteomes" id="UP001299970">
    <property type="component" value="Unassembled WGS sequence"/>
</dbReference>
<dbReference type="RefSeq" id="WP_241039992.1">
    <property type="nucleotide sequence ID" value="NZ_BAAAJF010000045.1"/>
</dbReference>
<protein>
    <recommendedName>
        <fullName evidence="3 5">acylphosphatase</fullName>
        <ecNumber evidence="2 5">3.6.1.7</ecNumber>
    </recommendedName>
</protein>
<keyword evidence="5 8" id="KW-0378">Hydrolase</keyword>
<dbReference type="PANTHER" id="PTHR47268">
    <property type="entry name" value="ACYLPHOSPHATASE"/>
    <property type="match status" value="1"/>
</dbReference>
<dbReference type="InterPro" id="IPR017968">
    <property type="entry name" value="Acylphosphatase_CS"/>
</dbReference>
<evidence type="ECO:0000256" key="3">
    <source>
        <dbReference type="ARBA" id="ARBA00015991"/>
    </source>
</evidence>
<proteinExistence type="inferred from homology"/>
<dbReference type="SUPFAM" id="SSF54975">
    <property type="entry name" value="Acylphosphatase/BLUF domain-like"/>
    <property type="match status" value="1"/>
</dbReference>
<comment type="catalytic activity">
    <reaction evidence="4 5">
        <text>an acyl phosphate + H2O = a carboxylate + phosphate + H(+)</text>
        <dbReference type="Rhea" id="RHEA:14965"/>
        <dbReference type="ChEBI" id="CHEBI:15377"/>
        <dbReference type="ChEBI" id="CHEBI:15378"/>
        <dbReference type="ChEBI" id="CHEBI:29067"/>
        <dbReference type="ChEBI" id="CHEBI:43474"/>
        <dbReference type="ChEBI" id="CHEBI:59918"/>
        <dbReference type="EC" id="3.6.1.7"/>
    </reaction>
</comment>
<dbReference type="EC" id="3.6.1.7" evidence="2 5"/>
<evidence type="ECO:0000256" key="5">
    <source>
        <dbReference type="PROSITE-ProRule" id="PRU00520"/>
    </source>
</evidence>
<reference evidence="8 9" key="1">
    <citation type="submission" date="2022-03" db="EMBL/GenBank/DDBJ databases">
        <title>Pseudonocardia alaer sp. nov., a novel actinomycete isolated from reed forest soil.</title>
        <authorList>
            <person name="Wang L."/>
        </authorList>
    </citation>
    <scope>NUCLEOTIDE SEQUENCE [LARGE SCALE GENOMIC DNA]</scope>
    <source>
        <strain evidence="8 9">Y-16303</strain>
    </source>
</reference>
<evidence type="ECO:0000256" key="4">
    <source>
        <dbReference type="ARBA" id="ARBA00047645"/>
    </source>
</evidence>
<dbReference type="EMBL" id="JAKXMK010000025">
    <property type="protein sequence ID" value="MCH6169343.1"/>
    <property type="molecule type" value="Genomic_DNA"/>
</dbReference>
<sequence>MRRKLGRTVGKRNDPVIRLNLWVAGRVQGVGFRWWTRTRALELGLVGVAKNLPDGRVVVVAEGERQACERLRDAIRAGESPGSVAEVVEQWCDARGGLQGFREA</sequence>
<organism evidence="8 9">
    <name type="scientific">Pseudonocardia alaniniphila</name>
    <dbReference type="NCBI Taxonomy" id="75291"/>
    <lineage>
        <taxon>Bacteria</taxon>
        <taxon>Bacillati</taxon>
        <taxon>Actinomycetota</taxon>
        <taxon>Actinomycetes</taxon>
        <taxon>Pseudonocardiales</taxon>
        <taxon>Pseudonocardiaceae</taxon>
        <taxon>Pseudonocardia</taxon>
    </lineage>
</organism>
<comment type="caution">
    <text evidence="8">The sequence shown here is derived from an EMBL/GenBank/DDBJ whole genome shotgun (WGS) entry which is preliminary data.</text>
</comment>
<dbReference type="NCBIfam" id="NF010997">
    <property type="entry name" value="PRK14422.1"/>
    <property type="match status" value="1"/>
</dbReference>
<accession>A0ABS9TLQ5</accession>
<feature type="domain" description="Acylphosphatase-like" evidence="7">
    <location>
        <begin position="18"/>
        <end position="104"/>
    </location>
</feature>
<keyword evidence="9" id="KW-1185">Reference proteome</keyword>
<dbReference type="Pfam" id="PF00708">
    <property type="entry name" value="Acylphosphatase"/>
    <property type="match status" value="1"/>
</dbReference>
<evidence type="ECO:0000256" key="2">
    <source>
        <dbReference type="ARBA" id="ARBA00012150"/>
    </source>
</evidence>
<comment type="similarity">
    <text evidence="1 6">Belongs to the acylphosphatase family.</text>
</comment>
<dbReference type="PROSITE" id="PS51160">
    <property type="entry name" value="ACYLPHOSPHATASE_3"/>
    <property type="match status" value="1"/>
</dbReference>